<accession>A0A6B9FK36</accession>
<reference evidence="1 2" key="2">
    <citation type="journal article" date="2013" name="Genome Announc.">
        <title>Draft Genome Sequence of Methylobacterium mesophilicum Strain SR1.6/6, Isolated from Citrus sinensis.</title>
        <authorList>
            <person name="Marinho Almeida D."/>
            <person name="Dini-Andreote F."/>
            <person name="Camargo Neves A.A."/>
            <person name="Juca Ramos R.T."/>
            <person name="Andreote F.D."/>
            <person name="Carneiro A.R."/>
            <person name="Oliveira de Souza Lima A."/>
            <person name="Caracciolo Gomes de Sa P.H."/>
            <person name="Ribeiro Barbosa M.S."/>
            <person name="Araujo W.L."/>
            <person name="Silva A."/>
        </authorList>
    </citation>
    <scope>NUCLEOTIDE SEQUENCE [LARGE SCALE GENOMIC DNA]</scope>
    <source>
        <strain evidence="1 2">SR1.6/6</strain>
    </source>
</reference>
<organism evidence="1 2">
    <name type="scientific">Methylobacterium mesophilicum SR1.6/6</name>
    <dbReference type="NCBI Taxonomy" id="908290"/>
    <lineage>
        <taxon>Bacteria</taxon>
        <taxon>Pseudomonadati</taxon>
        <taxon>Pseudomonadota</taxon>
        <taxon>Alphaproteobacteria</taxon>
        <taxon>Hyphomicrobiales</taxon>
        <taxon>Methylobacteriaceae</taxon>
        <taxon>Methylobacterium</taxon>
    </lineage>
</organism>
<dbReference type="EMBL" id="CP043538">
    <property type="protein sequence ID" value="QGY01505.1"/>
    <property type="molecule type" value="Genomic_DNA"/>
</dbReference>
<dbReference type="Proteomes" id="UP000012488">
    <property type="component" value="Chromosome"/>
</dbReference>
<dbReference type="KEGG" id="mmes:MMSR116_05995"/>
<evidence type="ECO:0000313" key="2">
    <source>
        <dbReference type="Proteomes" id="UP000012488"/>
    </source>
</evidence>
<name>A0A6B9FK36_9HYPH</name>
<evidence type="ECO:0000313" key="1">
    <source>
        <dbReference type="EMBL" id="QGY01505.1"/>
    </source>
</evidence>
<proteinExistence type="predicted"/>
<dbReference type="RefSeq" id="WP_010683229.1">
    <property type="nucleotide sequence ID" value="NZ_CP043538.1"/>
</dbReference>
<gene>
    <name evidence="1" type="ORF">MMSR116_05995</name>
</gene>
<dbReference type="AlphaFoldDB" id="A0A6B9FK36"/>
<protein>
    <submittedName>
        <fullName evidence="1">Uncharacterized protein</fullName>
    </submittedName>
</protein>
<reference evidence="1 2" key="1">
    <citation type="journal article" date="2012" name="Genet. Mol. Biol.">
        <title>Analysis of 16S rRNA and mxaF genes revealing insights into Methylobacterium niche-specific plant association.</title>
        <authorList>
            <person name="Dourado M.N."/>
            <person name="Andreote F.D."/>
            <person name="Dini-Andreote F."/>
            <person name="Conti R."/>
            <person name="Araujo J.M."/>
            <person name="Araujo W.L."/>
        </authorList>
    </citation>
    <scope>NUCLEOTIDE SEQUENCE [LARGE SCALE GENOMIC DNA]</scope>
    <source>
        <strain evidence="1 2">SR1.6/6</strain>
    </source>
</reference>
<sequence>MAAPARIPTATERTARAKADQHGIYAYDSMANFMLLAGGACATDTRANAERLRLALDAAITNAMVARARLDERLGG</sequence>